<keyword evidence="2" id="KW-1185">Reference proteome</keyword>
<dbReference type="AlphaFoldDB" id="A0A2M9H7N9"/>
<organism evidence="1 2">
    <name type="scientific">Bifidobacterium primatium</name>
    <dbReference type="NCBI Taxonomy" id="2045438"/>
    <lineage>
        <taxon>Bacteria</taxon>
        <taxon>Bacillati</taxon>
        <taxon>Actinomycetota</taxon>
        <taxon>Actinomycetes</taxon>
        <taxon>Bifidobacteriales</taxon>
        <taxon>Bifidobacteriaceae</taxon>
        <taxon>Bifidobacterium</taxon>
    </lineage>
</organism>
<evidence type="ECO:0000313" key="2">
    <source>
        <dbReference type="Proteomes" id="UP000229095"/>
    </source>
</evidence>
<protein>
    <submittedName>
        <fullName evidence="1">Uncharacterized protein</fullName>
    </submittedName>
</protein>
<proteinExistence type="predicted"/>
<dbReference type="RefSeq" id="WP_100510932.1">
    <property type="nucleotide sequence ID" value="NZ_PEBI01000003.1"/>
</dbReference>
<dbReference type="EMBL" id="PEBI01000003">
    <property type="protein sequence ID" value="PJM72829.1"/>
    <property type="molecule type" value="Genomic_DNA"/>
</dbReference>
<comment type="caution">
    <text evidence="1">The sequence shown here is derived from an EMBL/GenBank/DDBJ whole genome shotgun (WGS) entry which is preliminary data.</text>
</comment>
<name>A0A2M9H7N9_9BIFI</name>
<sequence length="162" mass="17985">MAKKHDDNDDSDEDRCFSFRLPSAYGAEGGVRMRISRISKKDLTIREGADLASKACQLACLGSDVVRGRVSSKVLVSSVDDRTIGRLMFMAGLVRESREQGKRGSLRNKHLPPIPMYLYGTVLSHNRFDACVGMTIGYDDYSATVVLERRGSRWVCTALDFG</sequence>
<accession>A0A2M9H7N9</accession>
<evidence type="ECO:0000313" key="1">
    <source>
        <dbReference type="EMBL" id="PJM72829.1"/>
    </source>
</evidence>
<dbReference type="OrthoDB" id="3238427at2"/>
<reference evidence="1 2" key="1">
    <citation type="submission" date="2017-10" db="EMBL/GenBank/DDBJ databases">
        <title>Draft genome sequences of strains TRE 1, TRE 9, TRE H and TRI 7, isolated from tamarins, belonging to four potential novel Bifidobacterium species.</title>
        <authorList>
            <person name="Mattarelli P."/>
            <person name="Modesto M."/>
            <person name="Puglisi E."/>
            <person name="Morelli L."/>
            <person name="Spezio C."/>
            <person name="Bonetti A."/>
            <person name="Sandri C."/>
        </authorList>
    </citation>
    <scope>NUCLEOTIDE SEQUENCE [LARGE SCALE GENOMIC DNA]</scope>
    <source>
        <strain evidence="2">TRE1</strain>
    </source>
</reference>
<dbReference type="Proteomes" id="UP000229095">
    <property type="component" value="Unassembled WGS sequence"/>
</dbReference>
<gene>
    <name evidence="1" type="ORF">CS006_06060</name>
</gene>